<name>A0A6L6GCC9_9GAMM</name>
<comment type="caution">
    <text evidence="1">The sequence shown here is derived from an EMBL/GenBank/DDBJ whole genome shotgun (WGS) entry which is preliminary data.</text>
</comment>
<sequence>MPLSDNQQNIHLLKFLELLEYCYDGKLKAFSDDFSNFDDTFYEKLKKEVQRAKVGTISLKKEDTFKKYNFFLEYKVWEKNNTNMSMKKFDLNIDGLIKSICK</sequence>
<dbReference type="EMBL" id="WLYL01000005">
    <property type="protein sequence ID" value="MTD10342.1"/>
    <property type="molecule type" value="Genomic_DNA"/>
</dbReference>
<evidence type="ECO:0000313" key="1">
    <source>
        <dbReference type="EMBL" id="MTD10342.1"/>
    </source>
</evidence>
<dbReference type="RefSeq" id="WP_154771988.1">
    <property type="nucleotide sequence ID" value="NZ_JAXHPJ010000011.1"/>
</dbReference>
<accession>A0A6L6GCC9</accession>
<gene>
    <name evidence="1" type="ORF">GIX10_02595</name>
</gene>
<evidence type="ECO:0000313" key="2">
    <source>
        <dbReference type="Proteomes" id="UP000473854"/>
    </source>
</evidence>
<proteinExistence type="predicted"/>
<dbReference type="AlphaFoldDB" id="A0A6L6GCC9"/>
<protein>
    <submittedName>
        <fullName evidence="1">Uncharacterized protein</fullName>
    </submittedName>
</protein>
<dbReference type="Proteomes" id="UP000473854">
    <property type="component" value="Unassembled WGS sequence"/>
</dbReference>
<organism evidence="1 2">
    <name type="scientific">Acinetobacter faecalis</name>
    <dbReference type="NCBI Taxonomy" id="2665161"/>
    <lineage>
        <taxon>Bacteria</taxon>
        <taxon>Pseudomonadati</taxon>
        <taxon>Pseudomonadota</taxon>
        <taxon>Gammaproteobacteria</taxon>
        <taxon>Moraxellales</taxon>
        <taxon>Moraxellaceae</taxon>
        <taxon>Acinetobacter</taxon>
    </lineage>
</organism>
<reference evidence="1 2" key="1">
    <citation type="submission" date="2019-11" db="EMBL/GenBank/DDBJ databases">
        <authorList>
            <person name="An D."/>
        </authorList>
    </citation>
    <scope>NUCLEOTIDE SEQUENCE [LARGE SCALE GENOMIC DNA]</scope>
    <source>
        <strain evidence="1 2">YIM 103518</strain>
    </source>
</reference>